<keyword evidence="2" id="KW-0560">Oxidoreductase</keyword>
<dbReference type="SUPFAM" id="SSF51735">
    <property type="entry name" value="NAD(P)-binding Rossmann-fold domains"/>
    <property type="match status" value="1"/>
</dbReference>
<dbReference type="GO" id="GO:0016491">
    <property type="term" value="F:oxidoreductase activity"/>
    <property type="evidence" value="ECO:0007669"/>
    <property type="project" value="UniProtKB-KW"/>
</dbReference>
<dbReference type="InterPro" id="IPR036291">
    <property type="entry name" value="NAD(P)-bd_dom_sf"/>
</dbReference>
<dbReference type="PIRSF" id="PIRSF000126">
    <property type="entry name" value="11-beta-HSD1"/>
    <property type="match status" value="1"/>
</dbReference>
<evidence type="ECO:0000313" key="3">
    <source>
        <dbReference type="EMBL" id="SSC68208.1"/>
    </source>
</evidence>
<evidence type="ECO:0000313" key="4">
    <source>
        <dbReference type="Proteomes" id="UP000254764"/>
    </source>
</evidence>
<dbReference type="CDD" id="cd05233">
    <property type="entry name" value="SDR_c"/>
    <property type="match status" value="1"/>
</dbReference>
<dbReference type="InterPro" id="IPR002347">
    <property type="entry name" value="SDR_fam"/>
</dbReference>
<reference evidence="4" key="1">
    <citation type="submission" date="2018-07" db="EMBL/GenBank/DDBJ databases">
        <authorList>
            <person name="Peiro R."/>
            <person name="Begona"/>
            <person name="Cbmso G."/>
            <person name="Lopez M."/>
            <person name="Gonzalez S."/>
        </authorList>
    </citation>
    <scope>NUCLEOTIDE SEQUENCE [LARGE SCALE GENOMIC DNA]</scope>
</reference>
<dbReference type="InterPro" id="IPR020904">
    <property type="entry name" value="Sc_DH/Rdtase_CS"/>
</dbReference>
<sequence>MADDRRWALITGATGGLGQAFGMALAKRGYNLVLTARNGGALEALAAELRSRHGGQVVVQVADLAEPDACLQLKQALDARGLVIETLVANAGYGVQGRFVSRQRDAELGMVDVNVRALTDLAYLFAKDMAERGGGHILLVASTAAYQPVPGYAVYAASKAYVLAFGHALHRELTRRKVVVTVTCPGPTETPFWERAGHRLNRMASAVLMTPEAVAETSLDALYAGRASVVPGLANRLITLSTHLFPRRLLALGASYFMSNAK</sequence>
<dbReference type="Gene3D" id="3.40.50.720">
    <property type="entry name" value="NAD(P)-binding Rossmann-like Domain"/>
    <property type="match status" value="1"/>
</dbReference>
<dbReference type="PANTHER" id="PTHR44196:SF2">
    <property type="entry name" value="SHORT-CHAIN DEHYDROGENASE-RELATED"/>
    <property type="match status" value="1"/>
</dbReference>
<dbReference type="RefSeq" id="WP_210209741.1">
    <property type="nucleotide sequence ID" value="NZ_UEYP01000006.1"/>
</dbReference>
<proteinExistence type="inferred from homology"/>
<evidence type="ECO:0000256" key="1">
    <source>
        <dbReference type="ARBA" id="ARBA00006484"/>
    </source>
</evidence>
<comment type="similarity">
    <text evidence="1">Belongs to the short-chain dehydrogenases/reductases (SDR) family.</text>
</comment>
<dbReference type="EMBL" id="UEYP01000006">
    <property type="protein sequence ID" value="SSC68208.1"/>
    <property type="molecule type" value="Genomic_DNA"/>
</dbReference>
<accession>A0A376AK71</accession>
<protein>
    <submittedName>
        <fullName evidence="3">Uncharacterized protein</fullName>
    </submittedName>
</protein>
<name>A0A376AK71_9HYPH</name>
<gene>
    <name evidence="3" type="ORF">RHIZ70_3916</name>
</gene>
<keyword evidence="4" id="KW-1185">Reference proteome</keyword>
<dbReference type="PROSITE" id="PS00061">
    <property type="entry name" value="ADH_SHORT"/>
    <property type="match status" value="1"/>
</dbReference>
<evidence type="ECO:0000256" key="2">
    <source>
        <dbReference type="ARBA" id="ARBA00023002"/>
    </source>
</evidence>
<dbReference type="PANTHER" id="PTHR44196">
    <property type="entry name" value="DEHYDROGENASE/REDUCTASE SDR FAMILY MEMBER 7B"/>
    <property type="match status" value="1"/>
</dbReference>
<dbReference type="GO" id="GO:0016020">
    <property type="term" value="C:membrane"/>
    <property type="evidence" value="ECO:0007669"/>
    <property type="project" value="TreeGrafter"/>
</dbReference>
<dbReference type="Proteomes" id="UP000254764">
    <property type="component" value="Unassembled WGS sequence"/>
</dbReference>
<dbReference type="AlphaFoldDB" id="A0A376AK71"/>
<organism evidence="3 4">
    <name type="scientific">Ciceribacter selenitireducens ATCC BAA-1503</name>
    <dbReference type="NCBI Taxonomy" id="1336235"/>
    <lineage>
        <taxon>Bacteria</taxon>
        <taxon>Pseudomonadati</taxon>
        <taxon>Pseudomonadota</taxon>
        <taxon>Alphaproteobacteria</taxon>
        <taxon>Hyphomicrobiales</taxon>
        <taxon>Rhizobiaceae</taxon>
        <taxon>Ciceribacter</taxon>
    </lineage>
</organism>
<dbReference type="PRINTS" id="PR00081">
    <property type="entry name" value="GDHRDH"/>
</dbReference>
<dbReference type="STRING" id="1336235.GCA_000518785_01227"/>
<dbReference type="Pfam" id="PF00106">
    <property type="entry name" value="adh_short"/>
    <property type="match status" value="1"/>
</dbReference>